<protein>
    <submittedName>
        <fullName evidence="1">Uncharacterized protein</fullName>
    </submittedName>
</protein>
<evidence type="ECO:0000313" key="2">
    <source>
        <dbReference type="Proteomes" id="UP001153076"/>
    </source>
</evidence>
<organism evidence="1 2">
    <name type="scientific">Carnegiea gigantea</name>
    <dbReference type="NCBI Taxonomy" id="171969"/>
    <lineage>
        <taxon>Eukaryota</taxon>
        <taxon>Viridiplantae</taxon>
        <taxon>Streptophyta</taxon>
        <taxon>Embryophyta</taxon>
        <taxon>Tracheophyta</taxon>
        <taxon>Spermatophyta</taxon>
        <taxon>Magnoliopsida</taxon>
        <taxon>eudicotyledons</taxon>
        <taxon>Gunneridae</taxon>
        <taxon>Pentapetalae</taxon>
        <taxon>Caryophyllales</taxon>
        <taxon>Cactineae</taxon>
        <taxon>Cactaceae</taxon>
        <taxon>Cactoideae</taxon>
        <taxon>Echinocereeae</taxon>
        <taxon>Carnegiea</taxon>
    </lineage>
</organism>
<sequence length="218" mass="24775">MAFFRSGEEEKALKVKEMEWKERKLEVDVDVTKPLCRGIRVMVQGNPIWISFKLVELPEFYYRYGKLGHTLKDCVTVDPSLDEALLQYGKCFRDSPIKSLRSCTKLRFDNEYSSSGDVPVNTKGLTPITPDSMVLDKVLTISPSTDAFKQKLQDRGKSVISDRKVQLVKSNNSTSSDPTIPIAEVGPTRSYECPMLKLQRALRQFLISVTFYGDIHQV</sequence>
<gene>
    <name evidence="1" type="ORF">Cgig2_019987</name>
</gene>
<dbReference type="EMBL" id="JAKOGI010000180">
    <property type="protein sequence ID" value="KAJ8440958.1"/>
    <property type="molecule type" value="Genomic_DNA"/>
</dbReference>
<dbReference type="Proteomes" id="UP001153076">
    <property type="component" value="Unassembled WGS sequence"/>
</dbReference>
<evidence type="ECO:0000313" key="1">
    <source>
        <dbReference type="EMBL" id="KAJ8440958.1"/>
    </source>
</evidence>
<reference evidence="1" key="1">
    <citation type="submission" date="2022-04" db="EMBL/GenBank/DDBJ databases">
        <title>Carnegiea gigantea Genome sequencing and assembly v2.</title>
        <authorList>
            <person name="Copetti D."/>
            <person name="Sanderson M.J."/>
            <person name="Burquez A."/>
            <person name="Wojciechowski M.F."/>
        </authorList>
    </citation>
    <scope>NUCLEOTIDE SEQUENCE</scope>
    <source>
        <strain evidence="1">SGP5-SGP5p</strain>
        <tissue evidence="1">Aerial part</tissue>
    </source>
</reference>
<keyword evidence="2" id="KW-1185">Reference proteome</keyword>
<dbReference type="AlphaFoldDB" id="A0A9Q1KDQ7"/>
<dbReference type="OrthoDB" id="1707487at2759"/>
<comment type="caution">
    <text evidence="1">The sequence shown here is derived from an EMBL/GenBank/DDBJ whole genome shotgun (WGS) entry which is preliminary data.</text>
</comment>
<proteinExistence type="predicted"/>
<name>A0A9Q1KDQ7_9CARY</name>
<accession>A0A9Q1KDQ7</accession>